<dbReference type="EMBL" id="JAMPKK010000020">
    <property type="protein sequence ID" value="MEP0865040.1"/>
    <property type="molecule type" value="Genomic_DNA"/>
</dbReference>
<reference evidence="2 3" key="1">
    <citation type="submission" date="2022-04" db="EMBL/GenBank/DDBJ databases">
        <title>Positive selection, recombination, and allopatry shape intraspecific diversity of widespread and dominant cyanobacteria.</title>
        <authorList>
            <person name="Wei J."/>
            <person name="Shu W."/>
            <person name="Hu C."/>
        </authorList>
    </citation>
    <scope>NUCLEOTIDE SEQUENCE [LARGE SCALE GENOMIC DNA]</scope>
    <source>
        <strain evidence="2 3">GB2-A5</strain>
    </source>
</reference>
<sequence>MKPQGKQNRKQQRGKNIVYYLFPIIYCLSPFLVQAQTPSLLLPSTKPLEFKLLNPEATPLRGNVITANSMSETGLTNPSLWWADEQFGGKLLENWLAYPNERRNERRVDLIVNRQLWSILDYMGRYSFVNKMGTVARDFGYSTRVFIVNEPDEAIATYTCDFSTSNPVCDLDIQSIGQDSWRVRSRN</sequence>
<comment type="caution">
    <text evidence="2">The sequence shown here is derived from an EMBL/GenBank/DDBJ whole genome shotgun (WGS) entry which is preliminary data.</text>
</comment>
<protein>
    <submittedName>
        <fullName evidence="2">Uncharacterized protein</fullName>
    </submittedName>
</protein>
<evidence type="ECO:0000313" key="3">
    <source>
        <dbReference type="Proteomes" id="UP001442494"/>
    </source>
</evidence>
<keyword evidence="1" id="KW-1133">Transmembrane helix</keyword>
<dbReference type="RefSeq" id="WP_199295068.1">
    <property type="nucleotide sequence ID" value="NZ_JAMPKK010000020.1"/>
</dbReference>
<keyword evidence="1" id="KW-0472">Membrane</keyword>
<keyword evidence="1" id="KW-0812">Transmembrane</keyword>
<name>A0ABV0JP55_9CYAN</name>
<feature type="transmembrane region" description="Helical" evidence="1">
    <location>
        <begin position="16"/>
        <end position="33"/>
    </location>
</feature>
<accession>A0ABV0JP55</accession>
<dbReference type="Proteomes" id="UP001442494">
    <property type="component" value="Unassembled WGS sequence"/>
</dbReference>
<gene>
    <name evidence="2" type="ORF">NDI37_11230</name>
</gene>
<evidence type="ECO:0000256" key="1">
    <source>
        <dbReference type="SAM" id="Phobius"/>
    </source>
</evidence>
<evidence type="ECO:0000313" key="2">
    <source>
        <dbReference type="EMBL" id="MEP0865040.1"/>
    </source>
</evidence>
<proteinExistence type="predicted"/>
<keyword evidence="3" id="KW-1185">Reference proteome</keyword>
<organism evidence="2 3">
    <name type="scientific">Funiculus sociatus GB2-A5</name>
    <dbReference type="NCBI Taxonomy" id="2933946"/>
    <lineage>
        <taxon>Bacteria</taxon>
        <taxon>Bacillati</taxon>
        <taxon>Cyanobacteriota</taxon>
        <taxon>Cyanophyceae</taxon>
        <taxon>Coleofasciculales</taxon>
        <taxon>Coleofasciculaceae</taxon>
        <taxon>Funiculus</taxon>
    </lineage>
</organism>